<dbReference type="KEGG" id="dvn:HQ394_14210"/>
<evidence type="ECO:0000313" key="1">
    <source>
        <dbReference type="EMBL" id="QNT70272.1"/>
    </source>
</evidence>
<proteinExistence type="predicted"/>
<dbReference type="Pfam" id="PF00314">
    <property type="entry name" value="Thaumatin"/>
    <property type="match status" value="1"/>
</dbReference>
<dbReference type="InterPro" id="IPR037176">
    <property type="entry name" value="Osmotin/thaumatin-like_sf"/>
</dbReference>
<accession>A0A7H1N3I6</accession>
<name>A0A7H1N3I6_9PROT</name>
<protein>
    <submittedName>
        <fullName evidence="1">Uncharacterized protein</fullName>
    </submittedName>
</protein>
<sequence>MAAAHQAGGSEEPFFRIFNRACPRAYTWPYDDVAALYHCTALEGFTLTFCATVGALQP</sequence>
<dbReference type="InterPro" id="IPR001938">
    <property type="entry name" value="Thaumatin"/>
</dbReference>
<organism evidence="1 2">
    <name type="scientific">Defluviicoccus vanus</name>
    <dbReference type="NCBI Taxonomy" id="111831"/>
    <lineage>
        <taxon>Bacteria</taxon>
        <taxon>Pseudomonadati</taxon>
        <taxon>Pseudomonadota</taxon>
        <taxon>Alphaproteobacteria</taxon>
        <taxon>Rhodospirillales</taxon>
        <taxon>Rhodospirillaceae</taxon>
        <taxon>Defluviicoccus</taxon>
    </lineage>
</organism>
<reference evidence="1 2" key="1">
    <citation type="submission" date="2020-05" db="EMBL/GenBank/DDBJ databases">
        <title>Complete closed genome sequence of Defluviicoccus vanus.</title>
        <authorList>
            <person name="Bessarab I."/>
            <person name="Arumugam K."/>
            <person name="Maszenan A.M."/>
            <person name="Seviour R.J."/>
            <person name="Williams R.B."/>
        </authorList>
    </citation>
    <scope>NUCLEOTIDE SEQUENCE [LARGE SCALE GENOMIC DNA]</scope>
    <source>
        <strain evidence="1 2">Ben 114</strain>
    </source>
</reference>
<dbReference type="Gene3D" id="2.60.110.10">
    <property type="entry name" value="Thaumatin"/>
    <property type="match status" value="1"/>
</dbReference>
<dbReference type="SUPFAM" id="SSF49870">
    <property type="entry name" value="Osmotin, thaumatin-like protein"/>
    <property type="match status" value="1"/>
</dbReference>
<gene>
    <name evidence="1" type="ORF">HQ394_14210</name>
</gene>
<dbReference type="EMBL" id="CP053923">
    <property type="protein sequence ID" value="QNT70272.1"/>
    <property type="molecule type" value="Genomic_DNA"/>
</dbReference>
<evidence type="ECO:0000313" key="2">
    <source>
        <dbReference type="Proteomes" id="UP000516369"/>
    </source>
</evidence>
<dbReference type="AlphaFoldDB" id="A0A7H1N3I6"/>
<dbReference type="RefSeq" id="WP_190260754.1">
    <property type="nucleotide sequence ID" value="NZ_CP053923.1"/>
</dbReference>
<dbReference type="Proteomes" id="UP000516369">
    <property type="component" value="Chromosome"/>
</dbReference>
<keyword evidence="2" id="KW-1185">Reference proteome</keyword>